<dbReference type="Pfam" id="PF13380">
    <property type="entry name" value="CoA_binding_2"/>
    <property type="match status" value="1"/>
</dbReference>
<dbReference type="Gene3D" id="3.40.50.720">
    <property type="entry name" value="NAD(P)-binding Rossmann-like Domain"/>
    <property type="match status" value="1"/>
</dbReference>
<name>A0A382UDB1_9ZZZZ</name>
<dbReference type="SUPFAM" id="SSF51735">
    <property type="entry name" value="NAD(P)-binding Rossmann-fold domains"/>
    <property type="match status" value="1"/>
</dbReference>
<dbReference type="InterPro" id="IPR036291">
    <property type="entry name" value="NAD(P)-bd_dom_sf"/>
</dbReference>
<feature type="non-terminal residue" evidence="2">
    <location>
        <position position="125"/>
    </location>
</feature>
<evidence type="ECO:0000259" key="1">
    <source>
        <dbReference type="SMART" id="SM00881"/>
    </source>
</evidence>
<accession>A0A382UDB1</accession>
<evidence type="ECO:0000313" key="2">
    <source>
        <dbReference type="EMBL" id="SVD32259.1"/>
    </source>
</evidence>
<feature type="domain" description="CoA-binding" evidence="1">
    <location>
        <begin position="8"/>
        <end position="98"/>
    </location>
</feature>
<organism evidence="2">
    <name type="scientific">marine metagenome</name>
    <dbReference type="NCBI Taxonomy" id="408172"/>
    <lineage>
        <taxon>unclassified sequences</taxon>
        <taxon>metagenomes</taxon>
        <taxon>ecological metagenomes</taxon>
    </lineage>
</organism>
<dbReference type="InterPro" id="IPR003781">
    <property type="entry name" value="CoA-bd"/>
</dbReference>
<dbReference type="EMBL" id="UINC01143373">
    <property type="protein sequence ID" value="SVD32259.1"/>
    <property type="molecule type" value="Genomic_DNA"/>
</dbReference>
<sequence>MSRDLSRLISPKTIAIFGGSWAENVVKQLKKAGYTGQIWPVHPHRQKLLDLPCFASVAELPAAPDASFIGVNKQLTVAVVQQLCERGAGGAVCFASGFLESEADVAGGAELQQQLLQAAADMPIL</sequence>
<reference evidence="2" key="1">
    <citation type="submission" date="2018-05" db="EMBL/GenBank/DDBJ databases">
        <authorList>
            <person name="Lanie J.A."/>
            <person name="Ng W.-L."/>
            <person name="Kazmierczak K.M."/>
            <person name="Andrzejewski T.M."/>
            <person name="Davidsen T.M."/>
            <person name="Wayne K.J."/>
            <person name="Tettelin H."/>
            <person name="Glass J.I."/>
            <person name="Rusch D."/>
            <person name="Podicherti R."/>
            <person name="Tsui H.-C.T."/>
            <person name="Winkler M.E."/>
        </authorList>
    </citation>
    <scope>NUCLEOTIDE SEQUENCE</scope>
</reference>
<dbReference type="SMART" id="SM00881">
    <property type="entry name" value="CoA_binding"/>
    <property type="match status" value="1"/>
</dbReference>
<dbReference type="PANTHER" id="PTHR42793:SF4">
    <property type="entry name" value="BLL6376 PROTEIN"/>
    <property type="match status" value="1"/>
</dbReference>
<proteinExistence type="predicted"/>
<dbReference type="PANTHER" id="PTHR42793">
    <property type="entry name" value="COA BINDING DOMAIN CONTAINING PROTEIN"/>
    <property type="match status" value="1"/>
</dbReference>
<dbReference type="AlphaFoldDB" id="A0A382UDB1"/>
<protein>
    <recommendedName>
        <fullName evidence="1">CoA-binding domain-containing protein</fullName>
    </recommendedName>
</protein>
<gene>
    <name evidence="2" type="ORF">METZ01_LOCUS385113</name>
</gene>